<evidence type="ECO:0000256" key="3">
    <source>
        <dbReference type="ARBA" id="ARBA00022475"/>
    </source>
</evidence>
<feature type="domain" description="Type II secretion system protein GspC N-terminal" evidence="9">
    <location>
        <begin position="24"/>
        <end position="140"/>
    </location>
</feature>
<evidence type="ECO:0000256" key="4">
    <source>
        <dbReference type="ARBA" id="ARBA00022519"/>
    </source>
</evidence>
<dbReference type="Pfam" id="PF11356">
    <property type="entry name" value="T2SSC"/>
    <property type="match status" value="1"/>
</dbReference>
<dbReference type="GO" id="GO:0005886">
    <property type="term" value="C:plasma membrane"/>
    <property type="evidence" value="ECO:0007669"/>
    <property type="project" value="UniProtKB-SubCell"/>
</dbReference>
<dbReference type="EMBL" id="CP053073">
    <property type="protein sequence ID" value="QJR15756.1"/>
    <property type="molecule type" value="Genomic_DNA"/>
</dbReference>
<keyword evidence="12" id="KW-1185">Reference proteome</keyword>
<keyword evidence="4" id="KW-0997">Cell inner membrane</keyword>
<dbReference type="InterPro" id="IPR036034">
    <property type="entry name" value="PDZ_sf"/>
</dbReference>
<dbReference type="InterPro" id="IPR041489">
    <property type="entry name" value="PDZ_6"/>
</dbReference>
<evidence type="ECO:0000259" key="10">
    <source>
        <dbReference type="Pfam" id="PF17820"/>
    </source>
</evidence>
<dbReference type="Gene3D" id="2.30.30.830">
    <property type="match status" value="1"/>
</dbReference>
<keyword evidence="6" id="KW-0653">Protein transport</keyword>
<feature type="domain" description="PDZ" evidence="10">
    <location>
        <begin position="211"/>
        <end position="243"/>
    </location>
</feature>
<keyword evidence="8" id="KW-0472">Membrane</keyword>
<evidence type="ECO:0000256" key="7">
    <source>
        <dbReference type="ARBA" id="ARBA00022989"/>
    </source>
</evidence>
<keyword evidence="3" id="KW-1003">Cell membrane</keyword>
<dbReference type="KEGG" id="upl:DSM104440_02582"/>
<evidence type="ECO:0000256" key="1">
    <source>
        <dbReference type="ARBA" id="ARBA00004533"/>
    </source>
</evidence>
<dbReference type="Gene3D" id="2.30.42.10">
    <property type="match status" value="1"/>
</dbReference>
<dbReference type="GO" id="GO:0015031">
    <property type="term" value="P:protein transport"/>
    <property type="evidence" value="ECO:0007669"/>
    <property type="project" value="UniProtKB-KW"/>
</dbReference>
<dbReference type="SUPFAM" id="SSF50156">
    <property type="entry name" value="PDZ domain-like"/>
    <property type="match status" value="1"/>
</dbReference>
<dbReference type="InParanoid" id="A0A6M4H810"/>
<gene>
    <name evidence="11" type="ORF">DSM104440_02582</name>
</gene>
<dbReference type="Proteomes" id="UP000503096">
    <property type="component" value="Chromosome"/>
</dbReference>
<evidence type="ECO:0000256" key="5">
    <source>
        <dbReference type="ARBA" id="ARBA00022692"/>
    </source>
</evidence>
<dbReference type="Pfam" id="PF17820">
    <property type="entry name" value="PDZ_6"/>
    <property type="match status" value="1"/>
</dbReference>
<dbReference type="InterPro" id="IPR024961">
    <property type="entry name" value="T2SS_GspC_N"/>
</dbReference>
<evidence type="ECO:0000313" key="12">
    <source>
        <dbReference type="Proteomes" id="UP000503096"/>
    </source>
</evidence>
<evidence type="ECO:0000256" key="6">
    <source>
        <dbReference type="ARBA" id="ARBA00022927"/>
    </source>
</evidence>
<evidence type="ECO:0000313" key="11">
    <source>
        <dbReference type="EMBL" id="QJR15756.1"/>
    </source>
</evidence>
<dbReference type="AlphaFoldDB" id="A0A6M4H810"/>
<keyword evidence="2" id="KW-0813">Transport</keyword>
<evidence type="ECO:0000256" key="2">
    <source>
        <dbReference type="ARBA" id="ARBA00022448"/>
    </source>
</evidence>
<protein>
    <recommendedName>
        <fullName evidence="13">PDZ domain-containing protein</fullName>
    </recommendedName>
</protein>
<evidence type="ECO:0008006" key="13">
    <source>
        <dbReference type="Google" id="ProtNLM"/>
    </source>
</evidence>
<comment type="subcellular location">
    <subcellularLocation>
        <location evidence="1">Cell inner membrane</location>
    </subcellularLocation>
</comment>
<proteinExistence type="predicted"/>
<keyword evidence="5" id="KW-0812">Transmembrane</keyword>
<keyword evidence="7" id="KW-1133">Transmembrane helix</keyword>
<name>A0A6M4H810_9PROT</name>
<evidence type="ECO:0000256" key="8">
    <source>
        <dbReference type="ARBA" id="ARBA00023136"/>
    </source>
</evidence>
<sequence length="272" mass="28235">MAAMATATANIPTSRLAKLLIAALVLVLAWQLAHWTWVFFAPRVLVSEGPAEGGADLALAARLFGGSASDRPTQGSASGLRLKGVVAPTPGTTAGAIFGIGTGRDVAVKLDGEVQPGVKLVEVLPESVVVSRGGVRERIDLEKRMSAASPTAPGARSASNFRLNVARSSNNNYSLSRKELDDALRDPNQLNYLGRIGVAPGGGVRMDAAPAGSLAQKLGLQPGDVIKKLNGQPVASTGDLARLYTQFGTLSMVEAEVQRGSLTVQLSYAIQP</sequence>
<evidence type="ECO:0000259" key="9">
    <source>
        <dbReference type="Pfam" id="PF11356"/>
    </source>
</evidence>
<organism evidence="11 12">
    <name type="scientific">Usitatibacter palustris</name>
    <dbReference type="NCBI Taxonomy" id="2732487"/>
    <lineage>
        <taxon>Bacteria</taxon>
        <taxon>Pseudomonadati</taxon>
        <taxon>Pseudomonadota</taxon>
        <taxon>Betaproteobacteria</taxon>
        <taxon>Nitrosomonadales</taxon>
        <taxon>Usitatibacteraceae</taxon>
        <taxon>Usitatibacter</taxon>
    </lineage>
</organism>
<reference evidence="11 12" key="1">
    <citation type="submission" date="2020-04" db="EMBL/GenBank/DDBJ databases">
        <title>Usitatibacter rugosus gen. nov., sp. nov. and Usitatibacter palustris sp. nov., novel members of Usitatibacteraceae fam. nov. within the order Nitrosomonadales isolated from soil.</title>
        <authorList>
            <person name="Huber K.J."/>
            <person name="Neumann-Schaal M."/>
            <person name="Geppert A."/>
            <person name="Luckner M."/>
            <person name="Wanner G."/>
            <person name="Overmann J."/>
        </authorList>
    </citation>
    <scope>NUCLEOTIDE SEQUENCE [LARGE SCALE GENOMIC DNA]</scope>
    <source>
        <strain evidence="11 12">Swamp67</strain>
    </source>
</reference>
<accession>A0A6M4H810</accession>